<comment type="caution">
    <text evidence="3">The sequence shown here is derived from an EMBL/GenBank/DDBJ whole genome shotgun (WGS) entry which is preliminary data.</text>
</comment>
<dbReference type="Pfam" id="PF03018">
    <property type="entry name" value="Dirigent"/>
    <property type="match status" value="1"/>
</dbReference>
<dbReference type="PANTHER" id="PTHR21495">
    <property type="entry name" value="NUCLEOPORIN-RELATED"/>
    <property type="match status" value="1"/>
</dbReference>
<evidence type="ECO:0000256" key="2">
    <source>
        <dbReference type="SAM" id="Phobius"/>
    </source>
</evidence>
<accession>A0A176VBD4</accession>
<comment type="subunit">
    <text evidence="1">Homodimer.</text>
</comment>
<keyword evidence="1" id="KW-0052">Apoplast</keyword>
<dbReference type="InterPro" id="IPR004265">
    <property type="entry name" value="Dirigent"/>
</dbReference>
<keyword evidence="4" id="KW-1185">Reference proteome</keyword>
<comment type="similarity">
    <text evidence="1">Belongs to the plant dirigent protein family.</text>
</comment>
<reference evidence="3" key="1">
    <citation type="submission" date="2016-03" db="EMBL/GenBank/DDBJ databases">
        <title>Mechanisms controlling the formation of the plant cell surface in tip-growing cells are functionally conserved among land plants.</title>
        <authorList>
            <person name="Honkanen S."/>
            <person name="Jones V.A."/>
            <person name="Morieri G."/>
            <person name="Champion C."/>
            <person name="Hetherington A.J."/>
            <person name="Kelly S."/>
            <person name="Saint-Marcoux D."/>
            <person name="Proust H."/>
            <person name="Prescott H."/>
            <person name="Dolan L."/>
        </authorList>
    </citation>
    <scope>NUCLEOTIDE SEQUENCE [LARGE SCALE GENOMIC DNA]</scope>
    <source>
        <tissue evidence="3">Whole gametophyte</tissue>
    </source>
</reference>
<evidence type="ECO:0000313" key="4">
    <source>
        <dbReference type="Proteomes" id="UP000077202"/>
    </source>
</evidence>
<keyword evidence="2" id="KW-0812">Transmembrane</keyword>
<evidence type="ECO:0000256" key="1">
    <source>
        <dbReference type="RuleBase" id="RU363099"/>
    </source>
</evidence>
<keyword evidence="2" id="KW-1133">Transmembrane helix</keyword>
<dbReference type="Proteomes" id="UP000077202">
    <property type="component" value="Unassembled WGS sequence"/>
</dbReference>
<organism evidence="3 4">
    <name type="scientific">Marchantia polymorpha subsp. ruderalis</name>
    <dbReference type="NCBI Taxonomy" id="1480154"/>
    <lineage>
        <taxon>Eukaryota</taxon>
        <taxon>Viridiplantae</taxon>
        <taxon>Streptophyta</taxon>
        <taxon>Embryophyta</taxon>
        <taxon>Marchantiophyta</taxon>
        <taxon>Marchantiopsida</taxon>
        <taxon>Marchantiidae</taxon>
        <taxon>Marchantiales</taxon>
        <taxon>Marchantiaceae</taxon>
        <taxon>Marchantia</taxon>
    </lineage>
</organism>
<comment type="function">
    <text evidence="1">Dirigent proteins impart stereoselectivity on the phenoxy radical-coupling reaction, yielding optically active lignans from two molecules of coniferyl alcohol in the biosynthesis of lignans, flavonolignans, and alkaloids and thus plays a central role in plant secondary metabolism.</text>
</comment>
<dbReference type="GO" id="GO:0048046">
    <property type="term" value="C:apoplast"/>
    <property type="evidence" value="ECO:0007669"/>
    <property type="project" value="UniProtKB-SubCell"/>
</dbReference>
<gene>
    <name evidence="3" type="ORF">AXG93_406s1110</name>
</gene>
<comment type="subcellular location">
    <subcellularLocation>
        <location evidence="1">Secreted</location>
        <location evidence="1">Extracellular space</location>
        <location evidence="1">Apoplast</location>
    </subcellularLocation>
</comment>
<sequence>MPPLRFAQSVDGLQRIFSTSLGQLRLLKVTADLGDVSSQQNYKDLPSSGYLTAVLSSQHLMETYAHQVANIAPRLVAFHCNLDFGFQLKMTTMSTRLQACTCLLLVAIAISFSGGVVEARRHSEHKKLEFYLHEQFVSEPGYPATDLLAASATGNTSTYAFGNLGISEQVIREGVSNTSTIIGRAPGTFQPNMEERTFALYKLLTLQTQKWNGTLVVFCDWLSDADSNEWTVVGGTGTFRMKRGYAINTKAAGGAGTNSITFKWEIYLH</sequence>
<dbReference type="EMBL" id="LVLJ01004128">
    <property type="protein sequence ID" value="OAE18144.1"/>
    <property type="molecule type" value="Genomic_DNA"/>
</dbReference>
<feature type="transmembrane region" description="Helical" evidence="2">
    <location>
        <begin position="96"/>
        <end position="117"/>
    </location>
</feature>
<keyword evidence="2" id="KW-0472">Membrane</keyword>
<keyword evidence="1" id="KW-0964">Secreted</keyword>
<name>A0A176VBD4_MARPO</name>
<dbReference type="AlphaFoldDB" id="A0A176VBD4"/>
<evidence type="ECO:0000313" key="3">
    <source>
        <dbReference type="EMBL" id="OAE18144.1"/>
    </source>
</evidence>
<protein>
    <recommendedName>
        <fullName evidence="1">Dirigent protein</fullName>
    </recommendedName>
</protein>
<proteinExistence type="inferred from homology"/>